<proteinExistence type="predicted"/>
<evidence type="ECO:0000313" key="3">
    <source>
        <dbReference type="Proteomes" id="UP001165121"/>
    </source>
</evidence>
<organism evidence="2 3">
    <name type="scientific">Phytophthora fragariaefolia</name>
    <dbReference type="NCBI Taxonomy" id="1490495"/>
    <lineage>
        <taxon>Eukaryota</taxon>
        <taxon>Sar</taxon>
        <taxon>Stramenopiles</taxon>
        <taxon>Oomycota</taxon>
        <taxon>Peronosporomycetes</taxon>
        <taxon>Peronosporales</taxon>
        <taxon>Peronosporaceae</taxon>
        <taxon>Phytophthora</taxon>
    </lineage>
</organism>
<comment type="caution">
    <text evidence="2">The sequence shown here is derived from an EMBL/GenBank/DDBJ whole genome shotgun (WGS) entry which is preliminary data.</text>
</comment>
<reference evidence="2" key="1">
    <citation type="submission" date="2023-04" db="EMBL/GenBank/DDBJ databases">
        <title>Phytophthora fragariaefolia NBRC 109709.</title>
        <authorList>
            <person name="Ichikawa N."/>
            <person name="Sato H."/>
            <person name="Tonouchi N."/>
        </authorList>
    </citation>
    <scope>NUCLEOTIDE SEQUENCE</scope>
    <source>
        <strain evidence="2">NBRC 109709</strain>
    </source>
</reference>
<sequence>MLRLNGYARSANIIYDKGDAAGARHVEQFLTTCCDGDMVTNIIPQRFDNIADVEVVINEIMAAERRHREQRNYVQMLGSTNARRRYFRSTHHGPHSGRNNRSRTRNAKIAEIPEERLMITQHSEDVHDDYGRTINQSRVSCKSDSASDGLPADSVNYLNGLYQFVVCTELATTRMGSGSTRYVPRQLHASSQNVGVLAHVKHAYKNMHRAAACTTGSIKQL</sequence>
<gene>
    <name evidence="2" type="ORF">Pfra01_002350500</name>
</gene>
<keyword evidence="3" id="KW-1185">Reference proteome</keyword>
<protein>
    <submittedName>
        <fullName evidence="2">Unnamed protein product</fullName>
    </submittedName>
</protein>
<dbReference type="Proteomes" id="UP001165121">
    <property type="component" value="Unassembled WGS sequence"/>
</dbReference>
<accession>A0A9W6Y936</accession>
<evidence type="ECO:0000256" key="1">
    <source>
        <dbReference type="SAM" id="MobiDB-lite"/>
    </source>
</evidence>
<name>A0A9W6Y936_9STRA</name>
<evidence type="ECO:0000313" key="2">
    <source>
        <dbReference type="EMBL" id="GMF55712.1"/>
    </source>
</evidence>
<dbReference type="AlphaFoldDB" id="A0A9W6Y936"/>
<feature type="region of interest" description="Disordered" evidence="1">
    <location>
        <begin position="84"/>
        <end position="106"/>
    </location>
</feature>
<dbReference type="EMBL" id="BSXT01003814">
    <property type="protein sequence ID" value="GMF55712.1"/>
    <property type="molecule type" value="Genomic_DNA"/>
</dbReference>